<accession>A0A0N9ZEQ3</accession>
<dbReference type="EMBL" id="CP012023">
    <property type="protein sequence ID" value="ALI55368.1"/>
    <property type="molecule type" value="Genomic_DNA"/>
</dbReference>
<gene>
    <name evidence="1" type="ORF">IMCC12053_1421</name>
</gene>
<protein>
    <submittedName>
        <fullName evidence="1">Uncharacterized protein</fullName>
    </submittedName>
</protein>
<dbReference type="Proteomes" id="UP000064920">
    <property type="component" value="Chromosome"/>
</dbReference>
<keyword evidence="2" id="KW-1185">Reference proteome</keyword>
<name>A0A0N9ZEQ3_9RHOB</name>
<organism evidence="1 2">
    <name type="scientific">Celeribacter marinus</name>
    <dbReference type="NCBI Taxonomy" id="1397108"/>
    <lineage>
        <taxon>Bacteria</taxon>
        <taxon>Pseudomonadati</taxon>
        <taxon>Pseudomonadota</taxon>
        <taxon>Alphaproteobacteria</taxon>
        <taxon>Rhodobacterales</taxon>
        <taxon>Roseobacteraceae</taxon>
        <taxon>Celeribacter</taxon>
    </lineage>
</organism>
<evidence type="ECO:0000313" key="1">
    <source>
        <dbReference type="EMBL" id="ALI55368.1"/>
    </source>
</evidence>
<dbReference type="RefSeq" id="WP_342844320.1">
    <property type="nucleotide sequence ID" value="NZ_JBBMQJ010000014.1"/>
</dbReference>
<dbReference type="AlphaFoldDB" id="A0A0N9ZEQ3"/>
<proteinExistence type="predicted"/>
<sequence>MFGQSWQDQPKLTAPIINAFRTMKDIQELRQLLEASASLSLPAIQSGERTAWLDALSGNWTRESLDQFDRSRTSASIRVWLRGLAAYLPR</sequence>
<dbReference type="STRING" id="1397108.IMCC12053_1421"/>
<reference evidence="1 2" key="1">
    <citation type="submission" date="2015-05" db="EMBL/GenBank/DDBJ databases">
        <authorList>
            <person name="Wang D.B."/>
            <person name="Wang M."/>
        </authorList>
    </citation>
    <scope>NUCLEOTIDE SEQUENCE [LARGE SCALE GENOMIC DNA]</scope>
    <source>
        <strain evidence="1 2">IMCC 12053</strain>
    </source>
</reference>
<dbReference type="KEGG" id="cmar:IMCC12053_1421"/>
<dbReference type="PATRIC" id="fig|1397108.4.peg.1454"/>
<evidence type="ECO:0000313" key="2">
    <source>
        <dbReference type="Proteomes" id="UP000064920"/>
    </source>
</evidence>